<protein>
    <submittedName>
        <fullName evidence="1">DUF4270 family protein</fullName>
    </submittedName>
</protein>
<dbReference type="RefSeq" id="WP_194119752.1">
    <property type="nucleotide sequence ID" value="NZ_JACYGY010000001.1"/>
</dbReference>
<dbReference type="EMBL" id="JACYGY010000001">
    <property type="protein sequence ID" value="MBE9461478.1"/>
    <property type="molecule type" value="Genomic_DNA"/>
</dbReference>
<comment type="caution">
    <text evidence="1">The sequence shown here is derived from an EMBL/GenBank/DDBJ whole genome shotgun (WGS) entry which is preliminary data.</text>
</comment>
<gene>
    <name evidence="1" type="ORF">IEE83_06255</name>
</gene>
<proteinExistence type="predicted"/>
<dbReference type="Pfam" id="PF14092">
    <property type="entry name" value="DUF4270"/>
    <property type="match status" value="1"/>
</dbReference>
<sequence length="437" mass="48636">MSGCQWGDEVVAIKQQNPDDFMVLFSDTSLVKLTTVALDSVMTGAPSRLLVGRFTDPYLGKMHATPFFQPQFVSALGIPELAIYDSLIFKAPYDKYYYGDTTKVMNLSVHAVQTDIMLKSSYFNFYTMDFDAAPIGKKSFTPTPNSTTQAVRFKLSDVLGKRIFDQSMANLITSNEQWLEILKGLTIVADDDKQNAAVVGLASFSDSTVLEVHYHTAEKDGVTKGVGTFKVQASFNQILGDRTGTNLTKLPLYNSRLSLPSEQSGNQAYIQEGTGLMMRVDLPTVRNLKYVQYSVPNRAFLRVTPIRNSVEYPFMPPPTLYMYLVDKYNQFYKSSGTPIPLTDLSGKAVSATYINDLINNEQYYLFDVSGQFTTILASSSEETNGLMIVSSTLNGNGFPENNTEFSKGLKRLVVGNQFHPTEPGVKLQLYYTTYKAP</sequence>
<name>A0ABR9W7S7_9BACT</name>
<evidence type="ECO:0000313" key="1">
    <source>
        <dbReference type="EMBL" id="MBE9461478.1"/>
    </source>
</evidence>
<reference evidence="2" key="1">
    <citation type="submission" date="2023-07" db="EMBL/GenBank/DDBJ databases">
        <title>Dyadobacter sp. nov 'subterranea' isolated from contaminted grondwater.</title>
        <authorList>
            <person name="Szabo I."/>
            <person name="Al-Omari J."/>
            <person name="Szerdahelyi S.G."/>
            <person name="Rado J."/>
        </authorList>
    </citation>
    <scope>NUCLEOTIDE SEQUENCE [LARGE SCALE GENOMIC DNA]</scope>
    <source>
        <strain evidence="2">UP-52</strain>
    </source>
</reference>
<dbReference type="InterPro" id="IPR025366">
    <property type="entry name" value="DUF4270"/>
</dbReference>
<evidence type="ECO:0000313" key="2">
    <source>
        <dbReference type="Proteomes" id="UP000634134"/>
    </source>
</evidence>
<dbReference type="Proteomes" id="UP000634134">
    <property type="component" value="Unassembled WGS sequence"/>
</dbReference>
<keyword evidence="2" id="KW-1185">Reference proteome</keyword>
<organism evidence="1 2">
    <name type="scientific">Dyadobacter subterraneus</name>
    <dbReference type="NCBI Taxonomy" id="2773304"/>
    <lineage>
        <taxon>Bacteria</taxon>
        <taxon>Pseudomonadati</taxon>
        <taxon>Bacteroidota</taxon>
        <taxon>Cytophagia</taxon>
        <taxon>Cytophagales</taxon>
        <taxon>Spirosomataceae</taxon>
        <taxon>Dyadobacter</taxon>
    </lineage>
</organism>
<accession>A0ABR9W7S7</accession>